<dbReference type="NCBIfam" id="TIGR00585">
    <property type="entry name" value="mutl"/>
    <property type="match status" value="1"/>
</dbReference>
<dbReference type="EMBL" id="CP024723">
    <property type="protein sequence ID" value="ATV26594.1"/>
    <property type="molecule type" value="Genomic_DNA"/>
</dbReference>
<evidence type="ECO:0000313" key="9">
    <source>
        <dbReference type="Proteomes" id="UP000229630"/>
    </source>
</evidence>
<dbReference type="RefSeq" id="WP_100019507.1">
    <property type="nucleotide sequence ID" value="NZ_CP024723.1"/>
</dbReference>
<accession>A0A2D3L7N7</accession>
<name>A0A2D3L7N7_PREIN</name>
<sequence>MSDIIQLLPDCVANQIAAGEVIQRPASVVKELVENAVDAGAKTINVLIVDAGRTSIQVIDDGKGMSETDARLSFERHATSKIRKADDLFALTTMGFRGEALASIAAVAQIELKTRQEKDDIGTSLSIAGSKFIGQEPCVCPIGSNFKVENLFFNVPARRKFLKSNTTELNNIISAFERIVLVYPNITFTLHSNGVEIFSLKACSLRQRVVEVFGKRLNQNLLPVEVETTLCRIYGFVGKPEAAKKKGALQYFFVNDRYMKHPYFNKAVANAFERLVPFGEQVPYFLYFEVPAENIDVNIHPTKTEIKFENEQAIWQILMAAVKEALGRFNDIPAIDFDTEGKPDIPVFNPSANVSAPTVNFNPSYNPFKETKSSKSSAASQTQWEELYKGLNEEFSTDTGNILSAPNQSDEQSIFTSNETGKASIAEERSPAHYQYKGCYIMTAVKSGLMIIDQHRAHIRILYEQYLKQLKEHTAHTQKMLFPEMVNLPTSNEAALQKVLSEMQTMGFELSNIGGGSYAVNGIPAGIEGLNISALVGDMVASTLEDGSSVNEEIDKALALSLARNAAIPHGQVLGNEEMENLVNELFACNNVNYTPTGKTILTILKQLDIEKMLE</sequence>
<dbReference type="FunFam" id="3.30.565.10:FF:000003">
    <property type="entry name" value="DNA mismatch repair endonuclease MutL"/>
    <property type="match status" value="1"/>
</dbReference>
<dbReference type="GO" id="GO:0005524">
    <property type="term" value="F:ATP binding"/>
    <property type="evidence" value="ECO:0007669"/>
    <property type="project" value="InterPro"/>
</dbReference>
<dbReference type="SMART" id="SM01340">
    <property type="entry name" value="DNA_mis_repair"/>
    <property type="match status" value="1"/>
</dbReference>
<keyword evidence="4 5" id="KW-0234">DNA repair</keyword>
<evidence type="ECO:0000256" key="4">
    <source>
        <dbReference type="ARBA" id="ARBA00023204"/>
    </source>
</evidence>
<evidence type="ECO:0000256" key="2">
    <source>
        <dbReference type="ARBA" id="ARBA00021975"/>
    </source>
</evidence>
<dbReference type="SUPFAM" id="SSF54211">
    <property type="entry name" value="Ribosomal protein S5 domain 2-like"/>
    <property type="match status" value="1"/>
</dbReference>
<dbReference type="InterPro" id="IPR037198">
    <property type="entry name" value="MutL_C_sf"/>
</dbReference>
<dbReference type="InterPro" id="IPR042120">
    <property type="entry name" value="MutL_C_dimsub"/>
</dbReference>
<evidence type="ECO:0000256" key="1">
    <source>
        <dbReference type="ARBA" id="ARBA00006082"/>
    </source>
</evidence>
<comment type="similarity">
    <text evidence="1 5">Belongs to the DNA mismatch repair MutL/HexB family.</text>
</comment>
<dbReference type="SUPFAM" id="SSF118116">
    <property type="entry name" value="DNA mismatch repair protein MutL"/>
    <property type="match status" value="1"/>
</dbReference>
<dbReference type="Gene3D" id="3.30.565.10">
    <property type="entry name" value="Histidine kinase-like ATPase, C-terminal domain"/>
    <property type="match status" value="1"/>
</dbReference>
<evidence type="ECO:0000259" key="6">
    <source>
        <dbReference type="SMART" id="SM00853"/>
    </source>
</evidence>
<evidence type="ECO:0000313" key="8">
    <source>
        <dbReference type="EMBL" id="ATV26594.1"/>
    </source>
</evidence>
<dbReference type="InterPro" id="IPR014721">
    <property type="entry name" value="Ribsml_uS5_D2-typ_fold_subgr"/>
</dbReference>
<dbReference type="InterPro" id="IPR038973">
    <property type="entry name" value="MutL/Mlh/Pms-like"/>
</dbReference>
<dbReference type="GO" id="GO:0006298">
    <property type="term" value="P:mismatch repair"/>
    <property type="evidence" value="ECO:0007669"/>
    <property type="project" value="UniProtKB-UniRule"/>
</dbReference>
<evidence type="ECO:0000256" key="5">
    <source>
        <dbReference type="HAMAP-Rule" id="MF_00149"/>
    </source>
</evidence>
<dbReference type="AlphaFoldDB" id="A0A2D3L7N7"/>
<dbReference type="InterPro" id="IPR042121">
    <property type="entry name" value="MutL_C_regsub"/>
</dbReference>
<keyword evidence="3 5" id="KW-0227">DNA damage</keyword>
<dbReference type="GO" id="GO:0016887">
    <property type="term" value="F:ATP hydrolysis activity"/>
    <property type="evidence" value="ECO:0007669"/>
    <property type="project" value="InterPro"/>
</dbReference>
<dbReference type="SUPFAM" id="SSF55874">
    <property type="entry name" value="ATPase domain of HSP90 chaperone/DNA topoisomerase II/histidine kinase"/>
    <property type="match status" value="1"/>
</dbReference>
<dbReference type="Gene3D" id="3.30.230.10">
    <property type="match status" value="1"/>
</dbReference>
<dbReference type="GO" id="GO:0030983">
    <property type="term" value="F:mismatched DNA binding"/>
    <property type="evidence" value="ECO:0007669"/>
    <property type="project" value="InterPro"/>
</dbReference>
<dbReference type="InterPro" id="IPR020568">
    <property type="entry name" value="Ribosomal_Su5_D2-typ_SF"/>
</dbReference>
<dbReference type="InterPro" id="IPR014790">
    <property type="entry name" value="MutL_C"/>
</dbReference>
<dbReference type="GO" id="GO:0140664">
    <property type="term" value="F:ATP-dependent DNA damage sensor activity"/>
    <property type="evidence" value="ECO:0007669"/>
    <property type="project" value="InterPro"/>
</dbReference>
<dbReference type="HAMAP" id="MF_00149">
    <property type="entry name" value="DNA_mis_repair"/>
    <property type="match status" value="1"/>
</dbReference>
<dbReference type="InterPro" id="IPR013507">
    <property type="entry name" value="DNA_mismatch_S5_2-like"/>
</dbReference>
<dbReference type="InterPro" id="IPR020667">
    <property type="entry name" value="DNA_mismatch_repair_MutL"/>
</dbReference>
<dbReference type="Gene3D" id="3.30.1370.100">
    <property type="entry name" value="MutL, C-terminal domain, regulatory subdomain"/>
    <property type="match status" value="1"/>
</dbReference>
<dbReference type="CDD" id="cd16926">
    <property type="entry name" value="HATPase_MutL-MLH-PMS-like"/>
    <property type="match status" value="1"/>
</dbReference>
<dbReference type="Gene3D" id="3.30.1540.20">
    <property type="entry name" value="MutL, C-terminal domain, dimerisation subdomain"/>
    <property type="match status" value="1"/>
</dbReference>
<dbReference type="InterPro" id="IPR014762">
    <property type="entry name" value="DNA_mismatch_repair_CS"/>
</dbReference>
<feature type="domain" description="DNA mismatch repair protein S5" evidence="7">
    <location>
        <begin position="209"/>
        <end position="327"/>
    </location>
</feature>
<comment type="function">
    <text evidence="5">This protein is involved in the repair of mismatches in DNA. It is required for dam-dependent methyl-directed DNA mismatch repair. May act as a 'molecular matchmaker', a protein that promotes the formation of a stable complex between two or more DNA-binding proteins in an ATP-dependent manner without itself being part of a final effector complex.</text>
</comment>
<reference evidence="8 9" key="1">
    <citation type="submission" date="2017-11" db="EMBL/GenBank/DDBJ databases">
        <title>Genome sequencing of Prevotella intermedia KCOM 2837.</title>
        <authorList>
            <person name="Kook J.-K."/>
            <person name="Park S.-N."/>
            <person name="Lim Y.K."/>
        </authorList>
    </citation>
    <scope>NUCLEOTIDE SEQUENCE [LARGE SCALE GENOMIC DNA]</scope>
    <source>
        <strain evidence="8 9">KCOM 2837</strain>
    </source>
</reference>
<evidence type="ECO:0000256" key="3">
    <source>
        <dbReference type="ARBA" id="ARBA00022763"/>
    </source>
</evidence>
<dbReference type="Pfam" id="PF08676">
    <property type="entry name" value="MutL_C"/>
    <property type="match status" value="1"/>
</dbReference>
<dbReference type="Pfam" id="PF01119">
    <property type="entry name" value="DNA_mis_repair"/>
    <property type="match status" value="1"/>
</dbReference>
<organism evidence="8 9">
    <name type="scientific">Prevotella intermedia</name>
    <dbReference type="NCBI Taxonomy" id="28131"/>
    <lineage>
        <taxon>Bacteria</taxon>
        <taxon>Pseudomonadati</taxon>
        <taxon>Bacteroidota</taxon>
        <taxon>Bacteroidia</taxon>
        <taxon>Bacteroidales</taxon>
        <taxon>Prevotellaceae</taxon>
        <taxon>Prevotella</taxon>
    </lineage>
</organism>
<feature type="domain" description="MutL C-terminal dimerisation" evidence="6">
    <location>
        <begin position="432"/>
        <end position="574"/>
    </location>
</feature>
<dbReference type="CDD" id="cd00782">
    <property type="entry name" value="MutL_Trans"/>
    <property type="match status" value="1"/>
</dbReference>
<dbReference type="InterPro" id="IPR036890">
    <property type="entry name" value="HATPase_C_sf"/>
</dbReference>
<protein>
    <recommendedName>
        <fullName evidence="2 5">DNA mismatch repair protein MutL</fullName>
    </recommendedName>
</protein>
<gene>
    <name evidence="5" type="primary">mutL</name>
    <name evidence="8" type="ORF">CTM62_07610</name>
</gene>
<dbReference type="PANTHER" id="PTHR10073">
    <property type="entry name" value="DNA MISMATCH REPAIR PROTEIN MLH, PMS, MUTL"/>
    <property type="match status" value="1"/>
</dbReference>
<dbReference type="Proteomes" id="UP000229630">
    <property type="component" value="Chromosome 1"/>
</dbReference>
<dbReference type="PANTHER" id="PTHR10073:SF12">
    <property type="entry name" value="DNA MISMATCH REPAIR PROTEIN MLH1"/>
    <property type="match status" value="1"/>
</dbReference>
<dbReference type="PROSITE" id="PS00058">
    <property type="entry name" value="DNA_MISMATCH_REPAIR_1"/>
    <property type="match status" value="1"/>
</dbReference>
<dbReference type="SMART" id="SM00853">
    <property type="entry name" value="MutL_C"/>
    <property type="match status" value="1"/>
</dbReference>
<dbReference type="Pfam" id="PF13589">
    <property type="entry name" value="HATPase_c_3"/>
    <property type="match status" value="1"/>
</dbReference>
<evidence type="ECO:0000259" key="7">
    <source>
        <dbReference type="SMART" id="SM01340"/>
    </source>
</evidence>
<dbReference type="InterPro" id="IPR002099">
    <property type="entry name" value="MutL/Mlh/PMS"/>
</dbReference>
<dbReference type="GO" id="GO:0032300">
    <property type="term" value="C:mismatch repair complex"/>
    <property type="evidence" value="ECO:0007669"/>
    <property type="project" value="InterPro"/>
</dbReference>
<proteinExistence type="inferred from homology"/>